<evidence type="ECO:0000256" key="4">
    <source>
        <dbReference type="ARBA" id="ARBA00022630"/>
    </source>
</evidence>
<proteinExistence type="inferred from homology"/>
<keyword evidence="4 11" id="KW-0285">Flavoprotein</keyword>
<evidence type="ECO:0000256" key="12">
    <source>
        <dbReference type="PIRSR" id="PIRSR006268-2"/>
    </source>
</evidence>
<keyword evidence="7 11" id="KW-0274">FAD</keyword>
<dbReference type="STRING" id="1874317.BKP64_03645"/>
<dbReference type="KEGG" id="msq:BKP64_03645"/>
<evidence type="ECO:0000256" key="1">
    <source>
        <dbReference type="ARBA" id="ARBA00008282"/>
    </source>
</evidence>
<dbReference type="Gene3D" id="3.10.520.10">
    <property type="entry name" value="ApbE-like domains"/>
    <property type="match status" value="1"/>
</dbReference>
<feature type="binding site" evidence="12">
    <location>
        <position position="272"/>
    </location>
    <ligand>
        <name>Mg(2+)</name>
        <dbReference type="ChEBI" id="CHEBI:18420"/>
    </ligand>
</feature>
<dbReference type="EMBL" id="CP017715">
    <property type="protein sequence ID" value="AOY90130.1"/>
    <property type="molecule type" value="Genomic_DNA"/>
</dbReference>
<dbReference type="Proteomes" id="UP000177445">
    <property type="component" value="Chromosome"/>
</dbReference>
<dbReference type="GO" id="GO:0016740">
    <property type="term" value="F:transferase activity"/>
    <property type="evidence" value="ECO:0007669"/>
    <property type="project" value="UniProtKB-UniRule"/>
</dbReference>
<evidence type="ECO:0000256" key="6">
    <source>
        <dbReference type="ARBA" id="ARBA00022723"/>
    </source>
</evidence>
<evidence type="ECO:0000256" key="3">
    <source>
        <dbReference type="ARBA" id="ARBA00016337"/>
    </source>
</evidence>
<sequence>MLLPTLVQAQWYRYTDTAMTTSIDLEFWAEDRAFAERTANRVLSVFHQVDQQMSRYREDSELSRVNREAAGHPVKVSSGLLRVLQKARMVSDLSNGAFDISFGSVGYLYDYRAKQQPTDEDIASHLGQINYRDIVLDEENSSVAYRQQGLLVDLGGIAKGYAVDLGVGILKKAGVRHARLSAGGDMRLIGDRRGRPWVVGVRDPRTEDRNAVVLPLVDTAVSTSGDYERFFIDEAGNRIHHIIAPGTGKPVRGVQSVTILGEDALTTDGLSTAVFVLGSEQGLEMINRLPGIDAIIIDEHRRMHYSEGLQPPESVN</sequence>
<dbReference type="SUPFAM" id="SSF143631">
    <property type="entry name" value="ApbE-like"/>
    <property type="match status" value="1"/>
</dbReference>
<dbReference type="PANTHER" id="PTHR30040">
    <property type="entry name" value="THIAMINE BIOSYNTHESIS LIPOPROTEIN APBE"/>
    <property type="match status" value="1"/>
</dbReference>
<keyword evidence="8 11" id="KW-0460">Magnesium</keyword>
<gene>
    <name evidence="13" type="ORF">BKP64_03645</name>
</gene>
<keyword evidence="14" id="KW-1185">Reference proteome</keyword>
<evidence type="ECO:0000256" key="7">
    <source>
        <dbReference type="ARBA" id="ARBA00022827"/>
    </source>
</evidence>
<dbReference type="InterPro" id="IPR003374">
    <property type="entry name" value="ApbE-like_sf"/>
</dbReference>
<evidence type="ECO:0000256" key="11">
    <source>
        <dbReference type="PIRNR" id="PIRNR006268"/>
    </source>
</evidence>
<reference evidence="13 14" key="1">
    <citation type="submission" date="2016-10" db="EMBL/GenBank/DDBJ databases">
        <title>Marinobacter salinus sp. nov., a moderately halophilic bacterium isolated from a tidal flat environment.</title>
        <authorList>
            <person name="Park S.-J."/>
        </authorList>
    </citation>
    <scope>NUCLEOTIDE SEQUENCE [LARGE SCALE GENOMIC DNA]</scope>
    <source>
        <strain evidence="13 14">Hb8</strain>
    </source>
</reference>
<dbReference type="PIRSF" id="PIRSF006268">
    <property type="entry name" value="ApbE"/>
    <property type="match status" value="1"/>
</dbReference>
<comment type="catalytic activity">
    <reaction evidence="10 11">
        <text>L-threonyl-[protein] + FAD = FMN-L-threonyl-[protein] + AMP + H(+)</text>
        <dbReference type="Rhea" id="RHEA:36847"/>
        <dbReference type="Rhea" id="RHEA-COMP:11060"/>
        <dbReference type="Rhea" id="RHEA-COMP:11061"/>
        <dbReference type="ChEBI" id="CHEBI:15378"/>
        <dbReference type="ChEBI" id="CHEBI:30013"/>
        <dbReference type="ChEBI" id="CHEBI:57692"/>
        <dbReference type="ChEBI" id="CHEBI:74257"/>
        <dbReference type="ChEBI" id="CHEBI:456215"/>
        <dbReference type="EC" id="2.7.1.180"/>
    </reaction>
</comment>
<evidence type="ECO:0000256" key="9">
    <source>
        <dbReference type="ARBA" id="ARBA00031306"/>
    </source>
</evidence>
<keyword evidence="5 11" id="KW-0808">Transferase</keyword>
<keyword evidence="6 11" id="KW-0479">Metal-binding</keyword>
<comment type="similarity">
    <text evidence="1 11">Belongs to the ApbE family.</text>
</comment>
<evidence type="ECO:0000313" key="14">
    <source>
        <dbReference type="Proteomes" id="UP000177445"/>
    </source>
</evidence>
<evidence type="ECO:0000256" key="10">
    <source>
        <dbReference type="ARBA" id="ARBA00048540"/>
    </source>
</evidence>
<evidence type="ECO:0000256" key="8">
    <source>
        <dbReference type="ARBA" id="ARBA00022842"/>
    </source>
</evidence>
<protein>
    <recommendedName>
        <fullName evidence="3 11">FAD:protein FMN transferase</fullName>
        <ecNumber evidence="2 11">2.7.1.180</ecNumber>
    </recommendedName>
    <alternativeName>
        <fullName evidence="9 11">Flavin transferase</fullName>
    </alternativeName>
</protein>
<dbReference type="Pfam" id="PF02424">
    <property type="entry name" value="ApbE"/>
    <property type="match status" value="1"/>
</dbReference>
<feature type="binding site" evidence="12">
    <location>
        <position position="268"/>
    </location>
    <ligand>
        <name>Mg(2+)</name>
        <dbReference type="ChEBI" id="CHEBI:18420"/>
    </ligand>
</feature>
<organism evidence="13 14">
    <name type="scientific">Marinobacter salinus</name>
    <dbReference type="NCBI Taxonomy" id="1874317"/>
    <lineage>
        <taxon>Bacteria</taxon>
        <taxon>Pseudomonadati</taxon>
        <taxon>Pseudomonadota</taxon>
        <taxon>Gammaproteobacteria</taxon>
        <taxon>Pseudomonadales</taxon>
        <taxon>Marinobacteraceae</taxon>
        <taxon>Marinobacter</taxon>
    </lineage>
</organism>
<dbReference type="GO" id="GO:0046872">
    <property type="term" value="F:metal ion binding"/>
    <property type="evidence" value="ECO:0007669"/>
    <property type="project" value="UniProtKB-UniRule"/>
</dbReference>
<evidence type="ECO:0000256" key="5">
    <source>
        <dbReference type="ARBA" id="ARBA00022679"/>
    </source>
</evidence>
<evidence type="ECO:0000313" key="13">
    <source>
        <dbReference type="EMBL" id="AOY90130.1"/>
    </source>
</evidence>
<comment type="cofactor">
    <cofactor evidence="12">
        <name>Mg(2+)</name>
        <dbReference type="ChEBI" id="CHEBI:18420"/>
    </cofactor>
    <cofactor evidence="12">
        <name>Mn(2+)</name>
        <dbReference type="ChEBI" id="CHEBI:29035"/>
    </cofactor>
    <text evidence="12">Magnesium. Can also use manganese.</text>
</comment>
<dbReference type="InterPro" id="IPR024932">
    <property type="entry name" value="ApbE"/>
</dbReference>
<dbReference type="AlphaFoldDB" id="A0A1D9GRW8"/>
<evidence type="ECO:0000256" key="2">
    <source>
        <dbReference type="ARBA" id="ARBA00011955"/>
    </source>
</evidence>
<dbReference type="PANTHER" id="PTHR30040:SF2">
    <property type="entry name" value="FAD:PROTEIN FMN TRANSFERASE"/>
    <property type="match status" value="1"/>
</dbReference>
<accession>A0A1D9GRW8</accession>
<name>A0A1D9GRW8_9GAMM</name>
<dbReference type="EC" id="2.7.1.180" evidence="2 11"/>
<feature type="binding site" evidence="12">
    <location>
        <position position="156"/>
    </location>
    <ligand>
        <name>Mg(2+)</name>
        <dbReference type="ChEBI" id="CHEBI:18420"/>
    </ligand>
</feature>